<sequence>MCDIALKWQINNADIAVENADIVLDLSPGTLVIISLFTDRRALDSDVLPDGGTDRRGWWGDSYQQTPSAAGYGCFPGKQMSSVLHRAKFYAEEALAWMTEDGHIRSAVVSASSPADGFLLLNVQLTLPDGSVLPLEFKTFLSGI</sequence>
<dbReference type="AlphaFoldDB" id="A0A0D8L5J9"/>
<reference evidence="1 2" key="1">
    <citation type="submission" date="2015-02" db="EMBL/GenBank/DDBJ databases">
        <title>Whole genome shotgun sequencing of cultured foodborne pathogen.</title>
        <authorList>
            <person name="Timme R."/>
            <person name="Allard M.W."/>
            <person name="Strain E."/>
            <person name="Evans P.S."/>
            <person name="Brown E."/>
        </authorList>
    </citation>
    <scope>NUCLEOTIDE SEQUENCE [LARGE SCALE GENOMIC DNA]</scope>
    <source>
        <strain evidence="1 2">GCSL-TSO-24</strain>
    </source>
</reference>
<evidence type="ECO:0000313" key="2">
    <source>
        <dbReference type="Proteomes" id="UP000032582"/>
    </source>
</evidence>
<dbReference type="EMBL" id="JZSH01000408">
    <property type="protein sequence ID" value="KJF76123.1"/>
    <property type="molecule type" value="Genomic_DNA"/>
</dbReference>
<proteinExistence type="predicted"/>
<comment type="caution">
    <text evidence="1">The sequence shown here is derived from an EMBL/GenBank/DDBJ whole genome shotgun (WGS) entry which is preliminary data.</text>
</comment>
<dbReference type="Pfam" id="PF07409">
    <property type="entry name" value="GP46"/>
    <property type="match status" value="1"/>
</dbReference>
<evidence type="ECO:0008006" key="3">
    <source>
        <dbReference type="Google" id="ProtNLM"/>
    </source>
</evidence>
<dbReference type="Proteomes" id="UP000032582">
    <property type="component" value="Unassembled WGS sequence"/>
</dbReference>
<evidence type="ECO:0000313" key="1">
    <source>
        <dbReference type="EMBL" id="KJF76123.1"/>
    </source>
</evidence>
<name>A0A0D8L5J9_MORMO</name>
<gene>
    <name evidence="1" type="ORF">UA45_20270</name>
</gene>
<accession>A0A0D8L5J9</accession>
<dbReference type="InterPro" id="IPR010877">
    <property type="entry name" value="Phage_Mu_Gp46"/>
</dbReference>
<organism evidence="1 2">
    <name type="scientific">Morganella morganii</name>
    <name type="common">Proteus morganii</name>
    <dbReference type="NCBI Taxonomy" id="582"/>
    <lineage>
        <taxon>Bacteria</taxon>
        <taxon>Pseudomonadati</taxon>
        <taxon>Pseudomonadota</taxon>
        <taxon>Gammaproteobacteria</taxon>
        <taxon>Enterobacterales</taxon>
        <taxon>Morganellaceae</taxon>
        <taxon>Morganella</taxon>
    </lineage>
</organism>
<dbReference type="PATRIC" id="fig|582.24.peg.6457"/>
<protein>
    <recommendedName>
        <fullName evidence="3">Phage protein GP46</fullName>
    </recommendedName>
</protein>